<name>A0A835C2H4_9FABA</name>
<accession>A0A835C2H4</accession>
<dbReference type="EMBL" id="JAAIUW010000005">
    <property type="protein sequence ID" value="KAF7832046.1"/>
    <property type="molecule type" value="Genomic_DNA"/>
</dbReference>
<dbReference type="AlphaFoldDB" id="A0A835C2H4"/>
<evidence type="ECO:0000313" key="1">
    <source>
        <dbReference type="EMBL" id="KAF7832046.1"/>
    </source>
</evidence>
<proteinExistence type="predicted"/>
<reference evidence="1" key="1">
    <citation type="submission" date="2020-09" db="EMBL/GenBank/DDBJ databases">
        <title>Genome-Enabled Discovery of Anthraquinone Biosynthesis in Senna tora.</title>
        <authorList>
            <person name="Kang S.-H."/>
            <person name="Pandey R.P."/>
            <person name="Lee C.-M."/>
            <person name="Sim J.-S."/>
            <person name="Jeong J.-T."/>
            <person name="Choi B.-S."/>
            <person name="Jung M."/>
            <person name="Ginzburg D."/>
            <person name="Zhao K."/>
            <person name="Won S.Y."/>
            <person name="Oh T.-J."/>
            <person name="Yu Y."/>
            <person name="Kim N.-H."/>
            <person name="Lee O.R."/>
            <person name="Lee T.-H."/>
            <person name="Bashyal P."/>
            <person name="Kim T.-S."/>
            <person name="Lee W.-H."/>
            <person name="Kawkins C."/>
            <person name="Kim C.-K."/>
            <person name="Kim J.S."/>
            <person name="Ahn B.O."/>
            <person name="Rhee S.Y."/>
            <person name="Sohng J.K."/>
        </authorList>
    </citation>
    <scope>NUCLEOTIDE SEQUENCE</scope>
    <source>
        <tissue evidence="1">Leaf</tissue>
    </source>
</reference>
<comment type="caution">
    <text evidence="1">The sequence shown here is derived from an EMBL/GenBank/DDBJ whole genome shotgun (WGS) entry which is preliminary data.</text>
</comment>
<protein>
    <submittedName>
        <fullName evidence="1">Uncharacterized protein</fullName>
    </submittedName>
</protein>
<sequence length="24" mass="2598">MDRWVSEYRAVSATSTGAIATLVI</sequence>
<organism evidence="1 2">
    <name type="scientific">Senna tora</name>
    <dbReference type="NCBI Taxonomy" id="362788"/>
    <lineage>
        <taxon>Eukaryota</taxon>
        <taxon>Viridiplantae</taxon>
        <taxon>Streptophyta</taxon>
        <taxon>Embryophyta</taxon>
        <taxon>Tracheophyta</taxon>
        <taxon>Spermatophyta</taxon>
        <taxon>Magnoliopsida</taxon>
        <taxon>eudicotyledons</taxon>
        <taxon>Gunneridae</taxon>
        <taxon>Pentapetalae</taxon>
        <taxon>rosids</taxon>
        <taxon>fabids</taxon>
        <taxon>Fabales</taxon>
        <taxon>Fabaceae</taxon>
        <taxon>Caesalpinioideae</taxon>
        <taxon>Cassia clade</taxon>
        <taxon>Senna</taxon>
    </lineage>
</organism>
<keyword evidence="2" id="KW-1185">Reference proteome</keyword>
<gene>
    <name evidence="1" type="ORF">G2W53_014379</name>
</gene>
<dbReference type="Proteomes" id="UP000634136">
    <property type="component" value="Unassembled WGS sequence"/>
</dbReference>
<evidence type="ECO:0000313" key="2">
    <source>
        <dbReference type="Proteomes" id="UP000634136"/>
    </source>
</evidence>